<dbReference type="AlphaFoldDB" id="A0ABD4XFB0"/>
<dbReference type="Gene3D" id="2.40.10.270">
    <property type="entry name" value="Bacteriophage SPP1 head-tail adaptor protein"/>
    <property type="match status" value="1"/>
</dbReference>
<comment type="caution">
    <text evidence="1">The sequence shown here is derived from an EMBL/GenBank/DDBJ whole genome shotgun (WGS) entry which is preliminary data.</text>
</comment>
<dbReference type="Proteomes" id="UP001218364">
    <property type="component" value="Unassembled WGS sequence"/>
</dbReference>
<sequence length="110" mass="12369">MRAGTAPRLDRRIVILEASFAENEAGEEVATGWAEYAQERAQYTPVSDGERMRAASVEQKTDARFVVRWSIKLAAVSGENRIRFDGADWQITGVKELGRGLWIEITAWKV</sequence>
<dbReference type="InterPro" id="IPR038666">
    <property type="entry name" value="SSP1_head-tail_sf"/>
</dbReference>
<dbReference type="InterPro" id="IPR008767">
    <property type="entry name" value="Phage_SPP1_head-tail_adaptor"/>
</dbReference>
<dbReference type="EMBL" id="JARCJK010000017">
    <property type="protein sequence ID" value="MDE4167999.1"/>
    <property type="molecule type" value="Genomic_DNA"/>
</dbReference>
<dbReference type="RefSeq" id="WP_274840224.1">
    <property type="nucleotide sequence ID" value="NZ_JARCJF010000017.1"/>
</dbReference>
<evidence type="ECO:0000313" key="1">
    <source>
        <dbReference type="EMBL" id="MDE4167999.1"/>
    </source>
</evidence>
<reference evidence="1 2" key="1">
    <citation type="submission" date="2023-02" db="EMBL/GenBank/DDBJ databases">
        <title>Population genomics of bacteria associated with diatom.</title>
        <authorList>
            <person name="Xie J."/>
            <person name="Wang H."/>
        </authorList>
    </citation>
    <scope>NUCLEOTIDE SEQUENCE [LARGE SCALE GENOMIC DNA]</scope>
    <source>
        <strain evidence="1 2">PT47_8</strain>
    </source>
</reference>
<name>A0ABD4XFB0_9RHOB</name>
<organism evidence="1 2">
    <name type="scientific">Phaeobacter gallaeciensis</name>
    <dbReference type="NCBI Taxonomy" id="60890"/>
    <lineage>
        <taxon>Bacteria</taxon>
        <taxon>Pseudomonadati</taxon>
        <taxon>Pseudomonadota</taxon>
        <taxon>Alphaproteobacteria</taxon>
        <taxon>Rhodobacterales</taxon>
        <taxon>Roseobacteraceae</taxon>
        <taxon>Phaeobacter</taxon>
    </lineage>
</organism>
<evidence type="ECO:0000313" key="2">
    <source>
        <dbReference type="Proteomes" id="UP001218364"/>
    </source>
</evidence>
<accession>A0ABD4XFB0</accession>
<proteinExistence type="predicted"/>
<protein>
    <submittedName>
        <fullName evidence="1">Head-tail adaptor protein</fullName>
    </submittedName>
</protein>
<gene>
    <name evidence="1" type="ORF">PXK24_20095</name>
</gene>
<dbReference type="Pfam" id="PF05521">
    <property type="entry name" value="Phage_HCP"/>
    <property type="match status" value="1"/>
</dbReference>